<keyword evidence="1" id="KW-0732">Signal</keyword>
<feature type="signal peptide" evidence="1">
    <location>
        <begin position="1"/>
        <end position="30"/>
    </location>
</feature>
<dbReference type="Gene3D" id="2.40.370.10">
    <property type="entry name" value="AttH-like domain"/>
    <property type="match status" value="2"/>
</dbReference>
<sequence length="367" mass="41938">MPKKYSKSSNLIASLLMMILLAMLQSQLRAEDQQYAPVVPGYTLVFPQDYGSHPDFRIEWWYVTGWLETSENKSLGFQVTFFRTASPRHSSNPSRFAPQQIIIAHAALSDPALGRFIYDEKTARAGFELAYAREGDTDVKIDDWYFKRNPDGRYIIEVKSDKFSFELSLTPTQSIMLQGERGFSRKGPNIEQASYYYSEPHLDVFGTITQQDKPISVRGRAWLDHEWSSEILDPRADGWDWMSANLDDGSALMVFRIRGKDGSKLWAYGARRNAAGRITQFASDQIEFIPERVWESPHTKAHYPVEMRIRAGEAEWRLVPLFDDQELDSRGSSGAVYWEGAVTVFQNGKNIGKGYLELTGYLQPLDL</sequence>
<dbReference type="EMBL" id="FOCP01000012">
    <property type="protein sequence ID" value="SEN28795.1"/>
    <property type="molecule type" value="Genomic_DNA"/>
</dbReference>
<gene>
    <name evidence="3" type="ORF">SAMN05216325_11281</name>
</gene>
<reference evidence="3 4" key="1">
    <citation type="submission" date="2016-10" db="EMBL/GenBank/DDBJ databases">
        <authorList>
            <person name="de Groot N.N."/>
        </authorList>
    </citation>
    <scope>NUCLEOTIDE SEQUENCE [LARGE SCALE GENOMIC DNA]</scope>
    <source>
        <strain evidence="3 4">Nm22</strain>
    </source>
</reference>
<evidence type="ECO:0000259" key="2">
    <source>
        <dbReference type="Pfam" id="PF07143"/>
    </source>
</evidence>
<proteinExistence type="predicted"/>
<dbReference type="AlphaFoldDB" id="A0A1H8FB61"/>
<dbReference type="Pfam" id="PF07143">
    <property type="entry name" value="CrtC"/>
    <property type="match status" value="1"/>
</dbReference>
<dbReference type="PANTHER" id="PTHR38591:SF1">
    <property type="entry name" value="BLL1000 PROTEIN"/>
    <property type="match status" value="1"/>
</dbReference>
<dbReference type="STRING" id="917.SAMN05216326_10919"/>
<dbReference type="Pfam" id="PF17186">
    <property type="entry name" value="Lipocalin_9"/>
    <property type="match status" value="1"/>
</dbReference>
<protein>
    <submittedName>
        <fullName evidence="3">Predicted secreted hydrolase</fullName>
    </submittedName>
</protein>
<name>A0A1H8FB61_9PROT</name>
<evidence type="ECO:0000313" key="3">
    <source>
        <dbReference type="EMBL" id="SEN28795.1"/>
    </source>
</evidence>
<dbReference type="Proteomes" id="UP000199459">
    <property type="component" value="Unassembled WGS sequence"/>
</dbReference>
<evidence type="ECO:0000256" key="1">
    <source>
        <dbReference type="SAM" id="SignalP"/>
    </source>
</evidence>
<feature type="domain" description="AttH" evidence="2">
    <location>
        <begin position="58"/>
        <end position="229"/>
    </location>
</feature>
<feature type="chain" id="PRO_5011554039" evidence="1">
    <location>
        <begin position="31"/>
        <end position="367"/>
    </location>
</feature>
<organism evidence="3 4">
    <name type="scientific">Nitrosomonas marina</name>
    <dbReference type="NCBI Taxonomy" id="917"/>
    <lineage>
        <taxon>Bacteria</taxon>
        <taxon>Pseudomonadati</taxon>
        <taxon>Pseudomonadota</taxon>
        <taxon>Betaproteobacteria</taxon>
        <taxon>Nitrosomonadales</taxon>
        <taxon>Nitrosomonadaceae</taxon>
        <taxon>Nitrosomonas</taxon>
    </lineage>
</organism>
<dbReference type="OrthoDB" id="9770826at2"/>
<accession>A0A1H8FB61</accession>
<dbReference type="RefSeq" id="WP_090632137.1">
    <property type="nucleotide sequence ID" value="NZ_FOCP01000012.1"/>
</dbReference>
<dbReference type="PANTHER" id="PTHR38591">
    <property type="entry name" value="HYDROLASE"/>
    <property type="match status" value="1"/>
</dbReference>
<dbReference type="SUPFAM" id="SSF159245">
    <property type="entry name" value="AttH-like"/>
    <property type="match status" value="1"/>
</dbReference>
<dbReference type="InterPro" id="IPR010791">
    <property type="entry name" value="AttH_dom"/>
</dbReference>
<dbReference type="InterPro" id="IPR023374">
    <property type="entry name" value="AttH-like_dom_sf"/>
</dbReference>
<dbReference type="GO" id="GO:0016787">
    <property type="term" value="F:hydrolase activity"/>
    <property type="evidence" value="ECO:0007669"/>
    <property type="project" value="UniProtKB-KW"/>
</dbReference>
<keyword evidence="3" id="KW-0378">Hydrolase</keyword>
<evidence type="ECO:0000313" key="4">
    <source>
        <dbReference type="Proteomes" id="UP000199459"/>
    </source>
</evidence>